<evidence type="ECO:0000256" key="1">
    <source>
        <dbReference type="ARBA" id="ARBA00004496"/>
    </source>
</evidence>
<dbReference type="AlphaFoldDB" id="B9YZQ4"/>
<dbReference type="GO" id="GO:0006310">
    <property type="term" value="P:DNA recombination"/>
    <property type="evidence" value="ECO:0007669"/>
    <property type="project" value="UniProtKB-KW"/>
</dbReference>
<dbReference type="PROSITE" id="PS51898">
    <property type="entry name" value="TYR_RECOMBINASE"/>
    <property type="match status" value="1"/>
</dbReference>
<dbReference type="eggNOG" id="COG0582">
    <property type="taxonomic scope" value="Bacteria"/>
</dbReference>
<proteinExistence type="predicted"/>
<protein>
    <submittedName>
        <fullName evidence="6">Integrase family protein</fullName>
    </submittedName>
</protein>
<evidence type="ECO:0000259" key="5">
    <source>
        <dbReference type="PROSITE" id="PS51898"/>
    </source>
</evidence>
<sequence length="393" mass="44701">MSGRELKGLPTSCEVAALLQQEGLSFVLGSRSLQLDPACQINAANDLEAIECWLATIDNPNTHRAYRKEAYRLALWSISFQQKPVSGLRVEDLHRYFDWLAGPERHPEWPAHWRLINGPLKESSRRQAKIILQALFDYLVNASYLAANPFRLLGKNQRGRETVAPAGFDEEGQVAINRWIEPGLWGWLVDFLDALPVSTATRRARVERLRFLLEWLYRTAARRSELAGARMGHIHRTQGLWLWRVMGKGGRVVDVPLDRQAIDALVRYRRFRGLPDYPQRGEGGVPLVSALDGVGAIQGLQIYSALKWFFRMAEPAARSLDVQWGEALKAASTHWIRHSLASHAARAGVPIHLTAERLRHKSHATTQRYYIHSSLKEQVEAFDRDLLRRDGDD</sequence>
<reference evidence="6 7" key="1">
    <citation type="submission" date="2009-02" db="EMBL/GenBank/DDBJ databases">
        <title>Sequencing of the draft genome and assembly of Lutiella nitroferrum 2002.</title>
        <authorList>
            <consortium name="US DOE Joint Genome Institute (JGI-PGF)"/>
            <person name="Lucas S."/>
            <person name="Copeland A."/>
            <person name="Lapidus A."/>
            <person name="Glavina del Rio T."/>
            <person name="Tice H."/>
            <person name="Bruce D."/>
            <person name="Goodwin L."/>
            <person name="Pitluck S."/>
            <person name="Larimer F."/>
            <person name="Land M.L."/>
            <person name="Hauser L."/>
            <person name="Coates J.D."/>
        </authorList>
    </citation>
    <scope>NUCLEOTIDE SEQUENCE [LARGE SCALE GENOMIC DNA]</scope>
    <source>
        <strain evidence="6 7">2002</strain>
    </source>
</reference>
<evidence type="ECO:0000313" key="7">
    <source>
        <dbReference type="Proteomes" id="UP000003165"/>
    </source>
</evidence>
<dbReference type="InterPro" id="IPR013762">
    <property type="entry name" value="Integrase-like_cat_sf"/>
</dbReference>
<dbReference type="CDD" id="cd00397">
    <property type="entry name" value="DNA_BRE_C"/>
    <property type="match status" value="1"/>
</dbReference>
<keyword evidence="7" id="KW-1185">Reference proteome</keyword>
<keyword evidence="2" id="KW-0229">DNA integration</keyword>
<dbReference type="GO" id="GO:0015074">
    <property type="term" value="P:DNA integration"/>
    <property type="evidence" value="ECO:0007669"/>
    <property type="project" value="UniProtKB-KW"/>
</dbReference>
<dbReference type="InterPro" id="IPR002104">
    <property type="entry name" value="Integrase_catalytic"/>
</dbReference>
<evidence type="ECO:0000256" key="4">
    <source>
        <dbReference type="ARBA" id="ARBA00023172"/>
    </source>
</evidence>
<dbReference type="GO" id="GO:0005737">
    <property type="term" value="C:cytoplasm"/>
    <property type="evidence" value="ECO:0007669"/>
    <property type="project" value="UniProtKB-SubCell"/>
</dbReference>
<gene>
    <name evidence="6" type="ORF">FuraDRAFT_0803</name>
</gene>
<dbReference type="SUPFAM" id="SSF56349">
    <property type="entry name" value="DNA breaking-rejoining enzymes"/>
    <property type="match status" value="1"/>
</dbReference>
<evidence type="ECO:0000256" key="2">
    <source>
        <dbReference type="ARBA" id="ARBA00022908"/>
    </source>
</evidence>
<name>B9YZQ4_9NEIS</name>
<dbReference type="InterPro" id="IPR050090">
    <property type="entry name" value="Tyrosine_recombinase_XerCD"/>
</dbReference>
<keyword evidence="4" id="KW-0233">DNA recombination</keyword>
<organism evidence="6 7">
    <name type="scientific">Pseudogulbenkiania ferrooxidans 2002</name>
    <dbReference type="NCBI Taxonomy" id="279714"/>
    <lineage>
        <taxon>Bacteria</taxon>
        <taxon>Pseudomonadati</taxon>
        <taxon>Pseudomonadota</taxon>
        <taxon>Betaproteobacteria</taxon>
        <taxon>Neisseriales</taxon>
        <taxon>Chromobacteriaceae</taxon>
        <taxon>Pseudogulbenkiania</taxon>
    </lineage>
</organism>
<feature type="domain" description="Tyr recombinase" evidence="5">
    <location>
        <begin position="175"/>
        <end position="383"/>
    </location>
</feature>
<comment type="subcellular location">
    <subcellularLocation>
        <location evidence="1">Cytoplasm</location>
    </subcellularLocation>
</comment>
<dbReference type="GO" id="GO:0003677">
    <property type="term" value="F:DNA binding"/>
    <property type="evidence" value="ECO:0007669"/>
    <property type="project" value="UniProtKB-KW"/>
</dbReference>
<comment type="caution">
    <text evidence="6">The sequence shown here is derived from an EMBL/GenBank/DDBJ whole genome shotgun (WGS) entry which is preliminary data.</text>
</comment>
<evidence type="ECO:0000256" key="3">
    <source>
        <dbReference type="ARBA" id="ARBA00023125"/>
    </source>
</evidence>
<dbReference type="PANTHER" id="PTHR30349:SF77">
    <property type="entry name" value="TYROSINE RECOMBINASE XERC"/>
    <property type="match status" value="1"/>
</dbReference>
<dbReference type="InterPro" id="IPR010998">
    <property type="entry name" value="Integrase_recombinase_N"/>
</dbReference>
<dbReference type="Pfam" id="PF00589">
    <property type="entry name" value="Phage_integrase"/>
    <property type="match status" value="1"/>
</dbReference>
<accession>B9YZQ4</accession>
<dbReference type="Proteomes" id="UP000003165">
    <property type="component" value="Unassembled WGS sequence"/>
</dbReference>
<dbReference type="EMBL" id="ACIS01000002">
    <property type="protein sequence ID" value="EEG09787.1"/>
    <property type="molecule type" value="Genomic_DNA"/>
</dbReference>
<evidence type="ECO:0000313" key="6">
    <source>
        <dbReference type="EMBL" id="EEG09787.1"/>
    </source>
</evidence>
<dbReference type="Gene3D" id="1.10.443.10">
    <property type="entry name" value="Intergrase catalytic core"/>
    <property type="match status" value="1"/>
</dbReference>
<dbReference type="RefSeq" id="WP_008952823.1">
    <property type="nucleotide sequence ID" value="NZ_ACIS01000002.1"/>
</dbReference>
<dbReference type="InterPro" id="IPR011010">
    <property type="entry name" value="DNA_brk_join_enz"/>
</dbReference>
<dbReference type="PANTHER" id="PTHR30349">
    <property type="entry name" value="PHAGE INTEGRASE-RELATED"/>
    <property type="match status" value="1"/>
</dbReference>
<keyword evidence="3" id="KW-0238">DNA-binding</keyword>
<dbReference type="Gene3D" id="1.10.150.130">
    <property type="match status" value="1"/>
</dbReference>